<evidence type="ECO:0000256" key="6">
    <source>
        <dbReference type="RuleBase" id="RU361156"/>
    </source>
</evidence>
<evidence type="ECO:0000256" key="5">
    <source>
        <dbReference type="ARBA" id="ARBA00023180"/>
    </source>
</evidence>
<dbReference type="InParanoid" id="A0A067NE93"/>
<feature type="chain" id="PRO_5006512174" description="Carboxypeptidase" evidence="6">
    <location>
        <begin position="20"/>
        <end position="485"/>
    </location>
</feature>
<dbReference type="SUPFAM" id="SSF53474">
    <property type="entry name" value="alpha/beta-Hydrolases"/>
    <property type="match status" value="1"/>
</dbReference>
<dbReference type="VEuPathDB" id="FungiDB:PLEOSDRAFT_1078405"/>
<dbReference type="Pfam" id="PF00450">
    <property type="entry name" value="Peptidase_S10"/>
    <property type="match status" value="1"/>
</dbReference>
<feature type="signal peptide" evidence="6">
    <location>
        <begin position="1"/>
        <end position="19"/>
    </location>
</feature>
<dbReference type="STRING" id="1137138.A0A067NE93"/>
<dbReference type="HOGENOM" id="CLU_008523_10_3_1"/>
<protein>
    <recommendedName>
        <fullName evidence="6">Carboxypeptidase</fullName>
        <ecNumber evidence="6">3.4.16.-</ecNumber>
    </recommendedName>
</protein>
<dbReference type="PANTHER" id="PTHR11802:SF453">
    <property type="entry name" value="S1, PUTATIVE-RELATED"/>
    <property type="match status" value="1"/>
</dbReference>
<dbReference type="GO" id="GO:0000324">
    <property type="term" value="C:fungal-type vacuole"/>
    <property type="evidence" value="ECO:0007669"/>
    <property type="project" value="TreeGrafter"/>
</dbReference>
<dbReference type="OrthoDB" id="443318at2759"/>
<dbReference type="AlphaFoldDB" id="A0A067NE93"/>
<dbReference type="InterPro" id="IPR001563">
    <property type="entry name" value="Peptidase_S10"/>
</dbReference>
<dbReference type="GO" id="GO:0004185">
    <property type="term" value="F:serine-type carboxypeptidase activity"/>
    <property type="evidence" value="ECO:0007669"/>
    <property type="project" value="UniProtKB-UniRule"/>
</dbReference>
<keyword evidence="2 6" id="KW-0121">Carboxypeptidase</keyword>
<dbReference type="InterPro" id="IPR018202">
    <property type="entry name" value="Ser_caboxypep_ser_AS"/>
</dbReference>
<gene>
    <name evidence="7" type="ORF">PLEOSDRAFT_1078405</name>
</gene>
<dbReference type="InterPro" id="IPR029058">
    <property type="entry name" value="AB_hydrolase_fold"/>
</dbReference>
<dbReference type="EC" id="3.4.16.-" evidence="6"/>
<keyword evidence="3 6" id="KW-0645">Protease</keyword>
<dbReference type="MEROPS" id="S10.008"/>
<keyword evidence="6" id="KW-0732">Signal</keyword>
<comment type="similarity">
    <text evidence="1 6">Belongs to the peptidase S10 family.</text>
</comment>
<name>A0A067NE93_PLEO1</name>
<evidence type="ECO:0000256" key="1">
    <source>
        <dbReference type="ARBA" id="ARBA00009431"/>
    </source>
</evidence>
<dbReference type="Proteomes" id="UP000027073">
    <property type="component" value="Unassembled WGS sequence"/>
</dbReference>
<reference evidence="8" key="1">
    <citation type="journal article" date="2014" name="Proc. Natl. Acad. Sci. U.S.A.">
        <title>Extensive sampling of basidiomycete genomes demonstrates inadequacy of the white-rot/brown-rot paradigm for wood decay fungi.</title>
        <authorList>
            <person name="Riley R."/>
            <person name="Salamov A.A."/>
            <person name="Brown D.W."/>
            <person name="Nagy L.G."/>
            <person name="Floudas D."/>
            <person name="Held B.W."/>
            <person name="Levasseur A."/>
            <person name="Lombard V."/>
            <person name="Morin E."/>
            <person name="Otillar R."/>
            <person name="Lindquist E.A."/>
            <person name="Sun H."/>
            <person name="LaButti K.M."/>
            <person name="Schmutz J."/>
            <person name="Jabbour D."/>
            <person name="Luo H."/>
            <person name="Baker S.E."/>
            <person name="Pisabarro A.G."/>
            <person name="Walton J.D."/>
            <person name="Blanchette R.A."/>
            <person name="Henrissat B."/>
            <person name="Martin F."/>
            <person name="Cullen D."/>
            <person name="Hibbett D.S."/>
            <person name="Grigoriev I.V."/>
        </authorList>
    </citation>
    <scope>NUCLEOTIDE SEQUENCE [LARGE SCALE GENOMIC DNA]</scope>
    <source>
        <strain evidence="8">PC15</strain>
    </source>
</reference>
<accession>A0A067NE93</accession>
<dbReference type="PANTHER" id="PTHR11802">
    <property type="entry name" value="SERINE PROTEASE FAMILY S10 SERINE CARBOXYPEPTIDASE"/>
    <property type="match status" value="1"/>
</dbReference>
<keyword evidence="5" id="KW-0325">Glycoprotein</keyword>
<dbReference type="PROSITE" id="PS00131">
    <property type="entry name" value="CARBOXYPEPT_SER_SER"/>
    <property type="match status" value="1"/>
</dbReference>
<proteinExistence type="inferred from homology"/>
<dbReference type="Gene3D" id="1.10.287.410">
    <property type="match status" value="1"/>
</dbReference>
<evidence type="ECO:0000256" key="3">
    <source>
        <dbReference type="ARBA" id="ARBA00022670"/>
    </source>
</evidence>
<dbReference type="EMBL" id="KL198010">
    <property type="protein sequence ID" value="KDQ26179.1"/>
    <property type="molecule type" value="Genomic_DNA"/>
</dbReference>
<keyword evidence="4 6" id="KW-0378">Hydrolase</keyword>
<organism evidence="7 8">
    <name type="scientific">Pleurotus ostreatus (strain PC15)</name>
    <name type="common">Oyster mushroom</name>
    <dbReference type="NCBI Taxonomy" id="1137138"/>
    <lineage>
        <taxon>Eukaryota</taxon>
        <taxon>Fungi</taxon>
        <taxon>Dikarya</taxon>
        <taxon>Basidiomycota</taxon>
        <taxon>Agaricomycotina</taxon>
        <taxon>Agaricomycetes</taxon>
        <taxon>Agaricomycetidae</taxon>
        <taxon>Agaricales</taxon>
        <taxon>Pleurotineae</taxon>
        <taxon>Pleurotaceae</taxon>
        <taxon>Pleurotus</taxon>
    </lineage>
</organism>
<evidence type="ECO:0000256" key="4">
    <source>
        <dbReference type="ARBA" id="ARBA00022801"/>
    </source>
</evidence>
<dbReference type="GO" id="GO:0006508">
    <property type="term" value="P:proteolysis"/>
    <property type="evidence" value="ECO:0007669"/>
    <property type="project" value="UniProtKB-KW"/>
</dbReference>
<evidence type="ECO:0000313" key="7">
    <source>
        <dbReference type="EMBL" id="KDQ26179.1"/>
    </source>
</evidence>
<evidence type="ECO:0000256" key="2">
    <source>
        <dbReference type="ARBA" id="ARBA00022645"/>
    </source>
</evidence>
<evidence type="ECO:0000313" key="8">
    <source>
        <dbReference type="Proteomes" id="UP000027073"/>
    </source>
</evidence>
<dbReference type="PRINTS" id="PR00724">
    <property type="entry name" value="CRBOXYPTASEC"/>
</dbReference>
<dbReference type="Gene3D" id="3.40.50.1820">
    <property type="entry name" value="alpha/beta hydrolase"/>
    <property type="match status" value="1"/>
</dbReference>
<sequence length="485" mass="51747">MIFGALAAILPALIPLANAGQIPVVDGVIGGVPATFNLTEKADSVLAPAATTPGQLRIVENHGVCETTPGVYQASGYGDLTSTKSIWFWYFAARNNPDTAPLALWFNGGPGSSSMIGLFQENGPCRITNDSSTVVNNPFSWNTNANLLFIDQPVGVGFSHGDTTVGTSQQAAADVWSFLQIFLKDSRFASLQKRDLAIWTESYGGHYGPTFAAHFLAQNSAISAGTVTGLPLNLKVLGVGDGLTDPLNQYPGYLAYAASNPYHPLVSQSTITRATTAWTQSGGCRDLITQCNAGGTNSVCSRAQSFCNNNILSPLAGNFDVYYVLATDPDPYPPSFTTWLNSVRTKIGGEVTYTTSSNKVYSNFAATGDWMRNSRPDLETVINAGVRTLIFDGDADYILNFNGVEAMVDALQTKFTSLYKQQAFQPFAVGGKTTGQFKNAGTFSYLRIYGAGHEVPAYKFGGLPAGQAALQFFTQIMNNSSLSST</sequence>